<dbReference type="NCBIfam" id="TIGR01879">
    <property type="entry name" value="hydantase"/>
    <property type="match status" value="1"/>
</dbReference>
<evidence type="ECO:0000256" key="2">
    <source>
        <dbReference type="ARBA" id="ARBA00011738"/>
    </source>
</evidence>
<comment type="subunit">
    <text evidence="2">Homodimer.</text>
</comment>
<dbReference type="AlphaFoldDB" id="A0A2P6UZV2"/>
<dbReference type="PANTHER" id="PTHR32494:SF19">
    <property type="entry name" value="ALLANTOATE DEIMINASE-RELATED"/>
    <property type="match status" value="1"/>
</dbReference>
<keyword evidence="7" id="KW-0732">Signal</keyword>
<dbReference type="PANTHER" id="PTHR32494">
    <property type="entry name" value="ALLANTOATE DEIMINASE-RELATED"/>
    <property type="match status" value="1"/>
</dbReference>
<dbReference type="GO" id="GO:0006144">
    <property type="term" value="P:purine nucleobase metabolic process"/>
    <property type="evidence" value="ECO:0007669"/>
    <property type="project" value="UniProtKB-KW"/>
</dbReference>
<evidence type="ECO:0000256" key="6">
    <source>
        <dbReference type="ARBA" id="ARBA00023211"/>
    </source>
</evidence>
<evidence type="ECO:0000259" key="8">
    <source>
        <dbReference type="Pfam" id="PF07687"/>
    </source>
</evidence>
<feature type="domain" description="Peptidase M20 dimerisation" evidence="8">
    <location>
        <begin position="301"/>
        <end position="410"/>
    </location>
</feature>
<evidence type="ECO:0000256" key="1">
    <source>
        <dbReference type="ARBA" id="ARBA00001936"/>
    </source>
</evidence>
<protein>
    <submittedName>
        <fullName evidence="9">Allantoate deiminase</fullName>
    </submittedName>
</protein>
<keyword evidence="10" id="KW-1185">Reference proteome</keyword>
<comment type="caution">
    <text evidence="9">The sequence shown here is derived from an EMBL/GenBank/DDBJ whole genome shotgun (WGS) entry which is preliminary data.</text>
</comment>
<proteinExistence type="predicted"/>
<feature type="chain" id="PRO_5015179907" evidence="7">
    <location>
        <begin position="25"/>
        <end position="562"/>
    </location>
</feature>
<feature type="signal peptide" evidence="7">
    <location>
        <begin position="1"/>
        <end position="24"/>
    </location>
</feature>
<dbReference type="CDD" id="cd03884">
    <property type="entry name" value="M20_bAS"/>
    <property type="match status" value="1"/>
</dbReference>
<accession>A0A2P6UZV2</accession>
<dbReference type="SUPFAM" id="SSF55031">
    <property type="entry name" value="Bacterial exopeptidase dimerisation domain"/>
    <property type="match status" value="1"/>
</dbReference>
<dbReference type="InterPro" id="IPR036264">
    <property type="entry name" value="Bact_exopeptidase_dim_dom"/>
</dbReference>
<organism evidence="9 10">
    <name type="scientific">Micractinium conductrix</name>
    <dbReference type="NCBI Taxonomy" id="554055"/>
    <lineage>
        <taxon>Eukaryota</taxon>
        <taxon>Viridiplantae</taxon>
        <taxon>Chlorophyta</taxon>
        <taxon>core chlorophytes</taxon>
        <taxon>Trebouxiophyceae</taxon>
        <taxon>Chlorellales</taxon>
        <taxon>Chlorellaceae</taxon>
        <taxon>Chlorella clade</taxon>
        <taxon>Micractinium</taxon>
    </lineage>
</organism>
<dbReference type="OrthoDB" id="4676at2759"/>
<dbReference type="Proteomes" id="UP000239649">
    <property type="component" value="Unassembled WGS sequence"/>
</dbReference>
<dbReference type="GO" id="GO:0046872">
    <property type="term" value="F:metal ion binding"/>
    <property type="evidence" value="ECO:0007669"/>
    <property type="project" value="UniProtKB-KW"/>
</dbReference>
<dbReference type="Pfam" id="PF01546">
    <property type="entry name" value="Peptidase_M20"/>
    <property type="match status" value="1"/>
</dbReference>
<reference evidence="9 10" key="1">
    <citation type="journal article" date="2018" name="Plant J.">
        <title>Genome sequences of Chlorella sorokiniana UTEX 1602 and Micractinium conductrix SAG 241.80: implications to maltose excretion by a green alga.</title>
        <authorList>
            <person name="Arriola M.B."/>
            <person name="Velmurugan N."/>
            <person name="Zhang Y."/>
            <person name="Plunkett M.H."/>
            <person name="Hondzo H."/>
            <person name="Barney B.M."/>
        </authorList>
    </citation>
    <scope>NUCLEOTIDE SEQUENCE [LARGE SCALE GENOMIC DNA]</scope>
    <source>
        <strain evidence="9 10">SAG 241.80</strain>
    </source>
</reference>
<evidence type="ECO:0000256" key="5">
    <source>
        <dbReference type="ARBA" id="ARBA00022801"/>
    </source>
</evidence>
<dbReference type="Pfam" id="PF07687">
    <property type="entry name" value="M20_dimer"/>
    <property type="match status" value="1"/>
</dbReference>
<dbReference type="EMBL" id="LHPF02000062">
    <property type="protein sequence ID" value="PSC67377.1"/>
    <property type="molecule type" value="Genomic_DNA"/>
</dbReference>
<dbReference type="Gene3D" id="3.40.630.10">
    <property type="entry name" value="Zn peptidases"/>
    <property type="match status" value="1"/>
</dbReference>
<keyword evidence="6" id="KW-0464">Manganese</keyword>
<dbReference type="InterPro" id="IPR010158">
    <property type="entry name" value="Amidase_Cbmase"/>
</dbReference>
<dbReference type="SUPFAM" id="SSF53187">
    <property type="entry name" value="Zn-dependent exopeptidases"/>
    <property type="match status" value="2"/>
</dbReference>
<evidence type="ECO:0000313" key="10">
    <source>
        <dbReference type="Proteomes" id="UP000239649"/>
    </source>
</evidence>
<dbReference type="InterPro" id="IPR011650">
    <property type="entry name" value="Peptidase_M20_dimer"/>
</dbReference>
<evidence type="ECO:0000256" key="4">
    <source>
        <dbReference type="ARBA" id="ARBA00022723"/>
    </source>
</evidence>
<comment type="cofactor">
    <cofactor evidence="1">
        <name>Mn(2+)</name>
        <dbReference type="ChEBI" id="CHEBI:29035"/>
    </cofactor>
</comment>
<dbReference type="STRING" id="554055.A0A2P6UZV2"/>
<evidence type="ECO:0000313" key="9">
    <source>
        <dbReference type="EMBL" id="PSC67377.1"/>
    </source>
</evidence>
<keyword evidence="3" id="KW-0659">Purine metabolism</keyword>
<evidence type="ECO:0000256" key="7">
    <source>
        <dbReference type="SAM" id="SignalP"/>
    </source>
</evidence>
<keyword evidence="5" id="KW-0378">Hydrolase</keyword>
<dbReference type="GO" id="GO:0016813">
    <property type="term" value="F:hydrolase activity, acting on carbon-nitrogen (but not peptide) bonds, in linear amidines"/>
    <property type="evidence" value="ECO:0007669"/>
    <property type="project" value="InterPro"/>
</dbReference>
<keyword evidence="4" id="KW-0479">Metal-binding</keyword>
<gene>
    <name evidence="9" type="ORF">C2E20_8933</name>
</gene>
<evidence type="ECO:0000256" key="3">
    <source>
        <dbReference type="ARBA" id="ARBA00022631"/>
    </source>
</evidence>
<dbReference type="InterPro" id="IPR002933">
    <property type="entry name" value="Peptidase_M20"/>
</dbReference>
<dbReference type="Gene3D" id="3.30.70.360">
    <property type="match status" value="1"/>
</dbReference>
<sequence>MQGAGAALLLLAACGLALSSSAAAAGQVESPPSADTPPQLPPDVLFQLLYAEPNNFLQSLGNISDTEGSLTRTFLSPAHRRAAGKLRRWMASAGMRTWADQMANVHGVVKGADPTAPAIFIGSHYDTVVDGGKYDGALGIVVGIAAVKALLIEAAVAEGVVSLAEVERVVAHARTTGADIDVSELLYDQGQASQLFATPVRVIAFADEEGVRFHSTYLGSRALVGTLADVGVLRNIDHSGVSVAEALEQAGFDPSPAALRKMAIPRDKIKAYVEVHMEQGPRLQAAGRPLGPVAAIAGQSRLQAEIIGEQGHAGTVPMKLRKDPMAAAAEIIAHMETMCNGGAHEGPPASPSLAADESLVCTVGSMDVWPNAGNVIPGNLNFTLDIRSQWDANRKQVITSVEERMKTVCERRGMSCRLILKNTADAVHSDEGVVQSLMDAAVEAEPVVQRLFAQRPAFEHYPGSPTKTCAASSDPDCKPPVLVSGAGHDAMVLAEVTKMGMLFVRCRDGISHSPLEFVSPDDVAASTATLYQYLRKELLAKLPAAEAPAAEVPSPMNTELQP</sequence>
<name>A0A2P6UZV2_9CHLO</name>